<dbReference type="PANTHER" id="PTHR33078:SF100">
    <property type="entry name" value="PROTEIN YCF2"/>
    <property type="match status" value="1"/>
</dbReference>
<comment type="function">
    <text evidence="1">Probable ATPase of unknown function. Its presence in a non-photosynthetic plant (Epifagus virginiana) and experiments in tobacco indicate that it has an essential function which is probably not related to photosynthesis.</text>
</comment>
<evidence type="ECO:0000256" key="4">
    <source>
        <dbReference type="ARBA" id="ARBA00022640"/>
    </source>
</evidence>
<dbReference type="GO" id="GO:0005524">
    <property type="term" value="F:ATP binding"/>
    <property type="evidence" value="ECO:0007669"/>
    <property type="project" value="UniProtKB-KW"/>
</dbReference>
<evidence type="ECO:0000256" key="2">
    <source>
        <dbReference type="ARBA" id="ARBA00004474"/>
    </source>
</evidence>
<evidence type="ECO:0000256" key="1">
    <source>
        <dbReference type="ARBA" id="ARBA00002329"/>
    </source>
</evidence>
<protein>
    <submittedName>
        <fullName evidence="7">Protein ycf2</fullName>
    </submittedName>
</protein>
<keyword evidence="4" id="KW-0934">Plastid</keyword>
<dbReference type="GO" id="GO:0009536">
    <property type="term" value="C:plastid"/>
    <property type="evidence" value="ECO:0007669"/>
    <property type="project" value="UniProtKB-SubCell"/>
</dbReference>
<evidence type="ECO:0000256" key="5">
    <source>
        <dbReference type="ARBA" id="ARBA00022741"/>
    </source>
</evidence>
<keyword evidence="6" id="KW-0067">ATP-binding</keyword>
<evidence type="ECO:0000313" key="7">
    <source>
        <dbReference type="EMBL" id="GFP83039.1"/>
    </source>
</evidence>
<keyword evidence="8" id="KW-1185">Reference proteome</keyword>
<dbReference type="OrthoDB" id="1909036at2759"/>
<evidence type="ECO:0000256" key="3">
    <source>
        <dbReference type="ARBA" id="ARBA00009361"/>
    </source>
</evidence>
<dbReference type="PANTHER" id="PTHR33078">
    <property type="entry name" value="PROTEIN YCF2-RELATED"/>
    <property type="match status" value="1"/>
</dbReference>
<comment type="caution">
    <text evidence="7">The sequence shown here is derived from an EMBL/GenBank/DDBJ whole genome shotgun (WGS) entry which is preliminary data.</text>
</comment>
<keyword evidence="5" id="KW-0547">Nucleotide-binding</keyword>
<dbReference type="Proteomes" id="UP000653305">
    <property type="component" value="Unassembled WGS sequence"/>
</dbReference>
<evidence type="ECO:0000256" key="6">
    <source>
        <dbReference type="ARBA" id="ARBA00022840"/>
    </source>
</evidence>
<name>A0A830BCS9_9LAMI</name>
<reference evidence="7" key="1">
    <citation type="submission" date="2020-07" db="EMBL/GenBank/DDBJ databases">
        <title>Ethylene signaling mediates host invasion by parasitic plants.</title>
        <authorList>
            <person name="Yoshida S."/>
        </authorList>
    </citation>
    <scope>NUCLEOTIDE SEQUENCE</scope>
    <source>
        <strain evidence="7">Okayama</strain>
    </source>
</reference>
<accession>A0A830BCS9</accession>
<sequence>MSEGLHTSETNHPTSIYKRLFIKNTQEKHFNMLINRPRWLKINSSLFNGSFGSNTLSKSIHNYN</sequence>
<dbReference type="AlphaFoldDB" id="A0A830BCS9"/>
<organism evidence="7 8">
    <name type="scientific">Phtheirospermum japonicum</name>
    <dbReference type="NCBI Taxonomy" id="374723"/>
    <lineage>
        <taxon>Eukaryota</taxon>
        <taxon>Viridiplantae</taxon>
        <taxon>Streptophyta</taxon>
        <taxon>Embryophyta</taxon>
        <taxon>Tracheophyta</taxon>
        <taxon>Spermatophyta</taxon>
        <taxon>Magnoliopsida</taxon>
        <taxon>eudicotyledons</taxon>
        <taxon>Gunneridae</taxon>
        <taxon>Pentapetalae</taxon>
        <taxon>asterids</taxon>
        <taxon>lamiids</taxon>
        <taxon>Lamiales</taxon>
        <taxon>Orobanchaceae</taxon>
        <taxon>Orobanchaceae incertae sedis</taxon>
        <taxon>Phtheirospermum</taxon>
    </lineage>
</organism>
<comment type="subcellular location">
    <subcellularLocation>
        <location evidence="2">Plastid</location>
    </subcellularLocation>
</comment>
<gene>
    <name evidence="7" type="ORF">PHJA_000447000</name>
</gene>
<evidence type="ECO:0000313" key="8">
    <source>
        <dbReference type="Proteomes" id="UP000653305"/>
    </source>
</evidence>
<dbReference type="EMBL" id="BMAC01000056">
    <property type="protein sequence ID" value="GFP83039.1"/>
    <property type="molecule type" value="Genomic_DNA"/>
</dbReference>
<proteinExistence type="inferred from homology"/>
<comment type="similarity">
    <text evidence="3">Belongs to the Ycf2 family.</text>
</comment>